<proteinExistence type="predicted"/>
<dbReference type="Pfam" id="PF13175">
    <property type="entry name" value="AAA_15"/>
    <property type="match status" value="1"/>
</dbReference>
<dbReference type="Gene3D" id="3.40.50.300">
    <property type="entry name" value="P-loop containing nucleotide triphosphate hydrolases"/>
    <property type="match status" value="1"/>
</dbReference>
<dbReference type="CDD" id="cd01026">
    <property type="entry name" value="TOPRIM_OLD"/>
    <property type="match status" value="1"/>
</dbReference>
<evidence type="ECO:0000259" key="2">
    <source>
        <dbReference type="Pfam" id="PF20469"/>
    </source>
</evidence>
<feature type="domain" description="OLD protein-like TOPRIM" evidence="2">
    <location>
        <begin position="438"/>
        <end position="519"/>
    </location>
</feature>
<dbReference type="InterPro" id="IPR027417">
    <property type="entry name" value="P-loop_NTPase"/>
</dbReference>
<accession>A0ABX2XGS7</accession>
<feature type="domain" description="Endonuclease GajA/Old nuclease/RecF-like AAA" evidence="1">
    <location>
        <begin position="1"/>
        <end position="387"/>
    </location>
</feature>
<dbReference type="RefSeq" id="WP_065449507.1">
    <property type="nucleotide sequence ID" value="NZ_LVEN01000027.1"/>
</dbReference>
<protein>
    <recommendedName>
        <fullName evidence="5">ATP-dependent endonuclease</fullName>
    </recommendedName>
</protein>
<dbReference type="Proteomes" id="UP000093343">
    <property type="component" value="Unassembled WGS sequence"/>
</dbReference>
<evidence type="ECO:0000259" key="1">
    <source>
        <dbReference type="Pfam" id="PF13175"/>
    </source>
</evidence>
<organism evidence="3 4">
    <name type="scientific">Flavobacterium piscis</name>
    <dbReference type="NCBI Taxonomy" id="1114874"/>
    <lineage>
        <taxon>Bacteria</taxon>
        <taxon>Pseudomonadati</taxon>
        <taxon>Bacteroidota</taxon>
        <taxon>Flavobacteriia</taxon>
        <taxon>Flavobacteriales</taxon>
        <taxon>Flavobacteriaceae</taxon>
        <taxon>Flavobacterium</taxon>
    </lineage>
</organism>
<dbReference type="InterPro" id="IPR051396">
    <property type="entry name" value="Bact_Antivir_Def_Nuclease"/>
</dbReference>
<sequence length="713" mass="82109">MYIEQIEIENFRNFPPAINGCGTKIQFSEGTNVIIGHNNAGKTNLIKALQLVFDSRKAKSRLTIDDFCKEYLDFSKPPEINITIVIREQKGESPDDKVVVYDWITNPDELYEAKLTFSFFLPQGDDYKDYCLEIERFKTDSGYNSEKSWRFIKKYFFSKYVARVYGGNPQNKENADHEMLEKFDFQFLDAIRDAEKEMFFGHNTILKEVLNYFLDFDITDGKKLKDLSKVAKENLKQKENNFETTSESLFSQLKERISKDNILKYSEETGANKGGTPDFDVHVSEDDLLFALRLIVKIGEINVPISNNGLGYNNLLYTALILAKMQIESQSSYYGENAKVFPILAIEEPEAHLHPSMQFKFLKFLKDNIDKDGKVRQLFVTTHSTHVTSAADLDNIICLYKGLSGEFKVGYPGKAFGENSDSKNYVKRFLDATKSNMLFADKVIFVEGLAEQILLPAMSAYKFFNEEKKITNEDEIINQHISIISVDSRTFKHFLNLYSHSDCNDSAIQKKVVCITDADPEEKGNDNKWRGCFPFQLKKNSNFKYLATHVTDMKNDYESKFENIRVYHPEDGMGKTLEYELARYNPASELLITECFPSSNSPHTSANFKILQDEVSKNDKDYRNLLAKYKSILTTADQSKKYEILETNIIESQYQDDDKSKAIISAIYYNVVKKLKGEHALYLEKNLRKDLLSESPTFIVPDYIENAINEILK</sequence>
<dbReference type="InterPro" id="IPR034139">
    <property type="entry name" value="TOPRIM_OLD"/>
</dbReference>
<evidence type="ECO:0008006" key="5">
    <source>
        <dbReference type="Google" id="ProtNLM"/>
    </source>
</evidence>
<name>A0ABX2XGS7_9FLAO</name>
<keyword evidence="4" id="KW-1185">Reference proteome</keyword>
<gene>
    <name evidence="3" type="ORF">FLP_10650</name>
</gene>
<reference evidence="4" key="1">
    <citation type="submission" date="2016-03" db="EMBL/GenBank/DDBJ databases">
        <title>Draft genome sequence of Paenibacillus glacialis DSM 22343.</title>
        <authorList>
            <person name="Shin S.-K."/>
            <person name="Yi H."/>
        </authorList>
    </citation>
    <scope>NUCLEOTIDE SEQUENCE [LARGE SCALE GENOMIC DNA]</scope>
    <source>
        <strain evidence="4">CCUG 60099</strain>
    </source>
</reference>
<dbReference type="EMBL" id="LVEN01000027">
    <property type="protein sequence ID" value="OCB73174.1"/>
    <property type="molecule type" value="Genomic_DNA"/>
</dbReference>
<dbReference type="PANTHER" id="PTHR43581:SF4">
    <property type="entry name" value="ATP_GTP PHOSPHATASE"/>
    <property type="match status" value="1"/>
</dbReference>
<comment type="caution">
    <text evidence="3">The sequence shown here is derived from an EMBL/GenBank/DDBJ whole genome shotgun (WGS) entry which is preliminary data.</text>
</comment>
<dbReference type="InterPro" id="IPR041685">
    <property type="entry name" value="AAA_GajA/Old/RecF-like"/>
</dbReference>
<dbReference type="PANTHER" id="PTHR43581">
    <property type="entry name" value="ATP/GTP PHOSPHATASE"/>
    <property type="match status" value="1"/>
</dbReference>
<evidence type="ECO:0000313" key="4">
    <source>
        <dbReference type="Proteomes" id="UP000093343"/>
    </source>
</evidence>
<evidence type="ECO:0000313" key="3">
    <source>
        <dbReference type="EMBL" id="OCB73174.1"/>
    </source>
</evidence>
<dbReference type="SUPFAM" id="SSF52540">
    <property type="entry name" value="P-loop containing nucleoside triphosphate hydrolases"/>
    <property type="match status" value="1"/>
</dbReference>
<dbReference type="Pfam" id="PF20469">
    <property type="entry name" value="OLD-like_TOPRIM"/>
    <property type="match status" value="1"/>
</dbReference>